<sequence length="201" mass="24122">MVNLFQYNTNSIEFNKYWDLNFPESNPIGHELKGVYPNRWLRIHSLPESKRYAKSEDEYKIILDRQNKLISELIGENTEIIIVSGQYEMELTDKISTELSKYGKFKKSRTIELHKIYPEEYEDDFFYDVYFRPDSWRINSQNKLLKNIADDEFRAMFVCPKRNCIVAPYDGGMDIIVENQEKRDILKNKYKDWLSEREDGM</sequence>
<dbReference type="RefSeq" id="WP_092545086.1">
    <property type="nucleotide sequence ID" value="NZ_FOKV01000016.1"/>
</dbReference>
<dbReference type="Pfam" id="PF13021">
    <property type="entry name" value="DUF3885"/>
    <property type="match status" value="1"/>
</dbReference>
<proteinExistence type="predicted"/>
<evidence type="ECO:0000313" key="2">
    <source>
        <dbReference type="EMBL" id="SFC93058.1"/>
    </source>
</evidence>
<name>A0A1I1NC68_9FLAO</name>
<dbReference type="AlphaFoldDB" id="A0A1I1NC68"/>
<accession>A0A1I1NC68</accession>
<dbReference type="OrthoDB" id="8783685at2"/>
<dbReference type="Proteomes" id="UP000199438">
    <property type="component" value="Unassembled WGS sequence"/>
</dbReference>
<organism evidence="2 3">
    <name type="scientific">Zunongwangia mangrovi</name>
    <dbReference type="NCBI Taxonomy" id="1334022"/>
    <lineage>
        <taxon>Bacteria</taxon>
        <taxon>Pseudomonadati</taxon>
        <taxon>Bacteroidota</taxon>
        <taxon>Flavobacteriia</taxon>
        <taxon>Flavobacteriales</taxon>
        <taxon>Flavobacteriaceae</taxon>
        <taxon>Zunongwangia</taxon>
    </lineage>
</organism>
<feature type="domain" description="DUF3885" evidence="1">
    <location>
        <begin position="28"/>
        <end position="197"/>
    </location>
</feature>
<keyword evidence="3" id="KW-1185">Reference proteome</keyword>
<protein>
    <recommendedName>
        <fullName evidence="1">DUF3885 domain-containing protein</fullName>
    </recommendedName>
</protein>
<dbReference type="InterPro" id="IPR024976">
    <property type="entry name" value="DUF3885"/>
</dbReference>
<dbReference type="EMBL" id="FOKV01000016">
    <property type="protein sequence ID" value="SFC93058.1"/>
    <property type="molecule type" value="Genomic_DNA"/>
</dbReference>
<dbReference type="STRING" id="1334022.SAMN04487907_1162"/>
<gene>
    <name evidence="2" type="ORF">SAMN04487907_1162</name>
</gene>
<evidence type="ECO:0000313" key="3">
    <source>
        <dbReference type="Proteomes" id="UP000199438"/>
    </source>
</evidence>
<evidence type="ECO:0000259" key="1">
    <source>
        <dbReference type="Pfam" id="PF13021"/>
    </source>
</evidence>
<reference evidence="3" key="1">
    <citation type="submission" date="2016-10" db="EMBL/GenBank/DDBJ databases">
        <authorList>
            <person name="Varghese N."/>
            <person name="Submissions S."/>
        </authorList>
    </citation>
    <scope>NUCLEOTIDE SEQUENCE [LARGE SCALE GENOMIC DNA]</scope>
    <source>
        <strain evidence="3">DSM 24499</strain>
    </source>
</reference>